<dbReference type="SUPFAM" id="SSF55797">
    <property type="entry name" value="PR-1-like"/>
    <property type="match status" value="1"/>
</dbReference>
<feature type="domain" description="SCP" evidence="1">
    <location>
        <begin position="45"/>
        <end position="157"/>
    </location>
</feature>
<gene>
    <name evidence="2" type="ORF">MNBD_ALPHA11-1480</name>
</gene>
<protein>
    <recommendedName>
        <fullName evidence="1">SCP domain-containing protein</fullName>
    </recommendedName>
</protein>
<dbReference type="PROSITE" id="PS51257">
    <property type="entry name" value="PROKAR_LIPOPROTEIN"/>
    <property type="match status" value="1"/>
</dbReference>
<dbReference type="EMBL" id="UOEQ01000482">
    <property type="protein sequence ID" value="VAW23722.1"/>
    <property type="molecule type" value="Genomic_DNA"/>
</dbReference>
<dbReference type="PANTHER" id="PTHR31157:SF1">
    <property type="entry name" value="SCP DOMAIN-CONTAINING PROTEIN"/>
    <property type="match status" value="1"/>
</dbReference>
<dbReference type="InterPro" id="IPR014044">
    <property type="entry name" value="CAP_dom"/>
</dbReference>
<evidence type="ECO:0000313" key="2">
    <source>
        <dbReference type="EMBL" id="VAW23722.1"/>
    </source>
</evidence>
<dbReference type="AlphaFoldDB" id="A0A3B0UB52"/>
<dbReference type="CDD" id="cd05379">
    <property type="entry name" value="CAP_bacterial"/>
    <property type="match status" value="1"/>
</dbReference>
<proteinExistence type="predicted"/>
<sequence>MKSKLLTKRNFLILGLGSTLSACSQYLPEGRTSPVMLSREIIMTKINATRAANGRVPLAYNPVLAKAAQTHAELMAQKGELSHELGGTLRERVTAAGYSGAVGENLAGGQDTLEDAIKGWLESRPHRNTLLNPKFNEFGFGVAEGGGEYEIYWAMIFGGSFEAWLS</sequence>
<name>A0A3B0UB52_9ZZZZ</name>
<dbReference type="PANTHER" id="PTHR31157">
    <property type="entry name" value="SCP DOMAIN-CONTAINING PROTEIN"/>
    <property type="match status" value="1"/>
</dbReference>
<organism evidence="2">
    <name type="scientific">hydrothermal vent metagenome</name>
    <dbReference type="NCBI Taxonomy" id="652676"/>
    <lineage>
        <taxon>unclassified sequences</taxon>
        <taxon>metagenomes</taxon>
        <taxon>ecological metagenomes</taxon>
    </lineage>
</organism>
<evidence type="ECO:0000259" key="1">
    <source>
        <dbReference type="Pfam" id="PF00188"/>
    </source>
</evidence>
<dbReference type="InterPro" id="IPR035940">
    <property type="entry name" value="CAP_sf"/>
</dbReference>
<accession>A0A3B0UB52</accession>
<dbReference type="Pfam" id="PF00188">
    <property type="entry name" value="CAP"/>
    <property type="match status" value="1"/>
</dbReference>
<reference evidence="2" key="1">
    <citation type="submission" date="2018-06" db="EMBL/GenBank/DDBJ databases">
        <authorList>
            <person name="Zhirakovskaya E."/>
        </authorList>
    </citation>
    <scope>NUCLEOTIDE SEQUENCE</scope>
</reference>
<dbReference type="Gene3D" id="3.40.33.10">
    <property type="entry name" value="CAP"/>
    <property type="match status" value="1"/>
</dbReference>